<dbReference type="EMBL" id="OU898284">
    <property type="protein sequence ID" value="CAG9840471.1"/>
    <property type="molecule type" value="Genomic_DNA"/>
</dbReference>
<proteinExistence type="predicted"/>
<name>A0A9N9TDK4_DIABA</name>
<sequence length="109" mass="12420">MFRAPAMLLPHESTVAHEQHFIMEMNKEYSMVTPQSSIETRDKKPLERSQSQIPHVHPATPQSVSHTHDEDFSDDDSEEKLSRSENNNLPTTNSLHNSENKVKVDSPAQ</sequence>
<accession>A0A9N9TDK4</accession>
<protein>
    <submittedName>
        <fullName evidence="2">Uncharacterized protein</fullName>
    </submittedName>
</protein>
<evidence type="ECO:0000313" key="3">
    <source>
        <dbReference type="Proteomes" id="UP001153709"/>
    </source>
</evidence>
<keyword evidence="3" id="KW-1185">Reference proteome</keyword>
<dbReference type="AlphaFoldDB" id="A0A9N9TDK4"/>
<evidence type="ECO:0000256" key="1">
    <source>
        <dbReference type="SAM" id="MobiDB-lite"/>
    </source>
</evidence>
<feature type="compositionally biased region" description="Basic and acidic residues" evidence="1">
    <location>
        <begin position="98"/>
        <end position="109"/>
    </location>
</feature>
<reference evidence="2" key="1">
    <citation type="submission" date="2022-01" db="EMBL/GenBank/DDBJ databases">
        <authorList>
            <person name="King R."/>
        </authorList>
    </citation>
    <scope>NUCLEOTIDE SEQUENCE</scope>
</reference>
<feature type="compositionally biased region" description="Polar residues" evidence="1">
    <location>
        <begin position="84"/>
        <end position="97"/>
    </location>
</feature>
<dbReference type="OrthoDB" id="10252832at2759"/>
<feature type="region of interest" description="Disordered" evidence="1">
    <location>
        <begin position="32"/>
        <end position="109"/>
    </location>
</feature>
<gene>
    <name evidence="2" type="ORF">DIABBA_LOCUS13111</name>
</gene>
<dbReference type="Proteomes" id="UP001153709">
    <property type="component" value="Chromosome 9"/>
</dbReference>
<evidence type="ECO:0000313" key="2">
    <source>
        <dbReference type="EMBL" id="CAG9840471.1"/>
    </source>
</evidence>
<organism evidence="2 3">
    <name type="scientific">Diabrotica balteata</name>
    <name type="common">Banded cucumber beetle</name>
    <dbReference type="NCBI Taxonomy" id="107213"/>
    <lineage>
        <taxon>Eukaryota</taxon>
        <taxon>Metazoa</taxon>
        <taxon>Ecdysozoa</taxon>
        <taxon>Arthropoda</taxon>
        <taxon>Hexapoda</taxon>
        <taxon>Insecta</taxon>
        <taxon>Pterygota</taxon>
        <taxon>Neoptera</taxon>
        <taxon>Endopterygota</taxon>
        <taxon>Coleoptera</taxon>
        <taxon>Polyphaga</taxon>
        <taxon>Cucujiformia</taxon>
        <taxon>Chrysomeloidea</taxon>
        <taxon>Chrysomelidae</taxon>
        <taxon>Galerucinae</taxon>
        <taxon>Diabroticina</taxon>
        <taxon>Diabroticites</taxon>
        <taxon>Diabrotica</taxon>
    </lineage>
</organism>